<dbReference type="GO" id="GO:0016301">
    <property type="term" value="F:kinase activity"/>
    <property type="evidence" value="ECO:0007669"/>
    <property type="project" value="UniProtKB-KW"/>
</dbReference>
<evidence type="ECO:0000259" key="5">
    <source>
        <dbReference type="Pfam" id="PF00370"/>
    </source>
</evidence>
<dbReference type="OrthoDB" id="9805576at2"/>
<dbReference type="PANTHER" id="PTHR43095:SF5">
    <property type="entry name" value="XYLULOSE KINASE"/>
    <property type="match status" value="1"/>
</dbReference>
<keyword evidence="2" id="KW-0808">Transferase</keyword>
<dbReference type="InterPro" id="IPR043129">
    <property type="entry name" value="ATPase_NBD"/>
</dbReference>
<dbReference type="PIRSF" id="PIRSF000538">
    <property type="entry name" value="GlpK"/>
    <property type="match status" value="1"/>
</dbReference>
<proteinExistence type="inferred from homology"/>
<dbReference type="Gene3D" id="3.30.420.40">
    <property type="match status" value="2"/>
</dbReference>
<dbReference type="Proteomes" id="UP000287872">
    <property type="component" value="Unassembled WGS sequence"/>
</dbReference>
<evidence type="ECO:0000313" key="7">
    <source>
        <dbReference type="EMBL" id="GCD09256.1"/>
    </source>
</evidence>
<dbReference type="Pfam" id="PF02782">
    <property type="entry name" value="FGGY_C"/>
    <property type="match status" value="1"/>
</dbReference>
<feature type="domain" description="Carbohydrate kinase FGGY N-terminal" evidence="5">
    <location>
        <begin position="5"/>
        <end position="253"/>
    </location>
</feature>
<keyword evidence="8" id="KW-1185">Reference proteome</keyword>
<evidence type="ECO:0000259" key="6">
    <source>
        <dbReference type="Pfam" id="PF02782"/>
    </source>
</evidence>
<comment type="similarity">
    <text evidence="1">Belongs to the FGGY kinase family.</text>
</comment>
<keyword evidence="3 7" id="KW-0418">Kinase</keyword>
<dbReference type="GO" id="GO:0005975">
    <property type="term" value="P:carbohydrate metabolic process"/>
    <property type="evidence" value="ECO:0007669"/>
    <property type="project" value="InterPro"/>
</dbReference>
<protein>
    <submittedName>
        <fullName evidence="7">Carbohydrate kinase</fullName>
    </submittedName>
</protein>
<dbReference type="Pfam" id="PF00370">
    <property type="entry name" value="FGGY_N"/>
    <property type="match status" value="1"/>
</dbReference>
<evidence type="ECO:0000256" key="3">
    <source>
        <dbReference type="ARBA" id="ARBA00022777"/>
    </source>
</evidence>
<dbReference type="InterPro" id="IPR050406">
    <property type="entry name" value="FGGY_Carb_Kinase"/>
</dbReference>
<evidence type="ECO:0000256" key="2">
    <source>
        <dbReference type="ARBA" id="ARBA00022679"/>
    </source>
</evidence>
<organism evidence="7 8">
    <name type="scientific">Clostridium tagluense</name>
    <dbReference type="NCBI Taxonomy" id="360422"/>
    <lineage>
        <taxon>Bacteria</taxon>
        <taxon>Bacillati</taxon>
        <taxon>Bacillota</taxon>
        <taxon>Clostridia</taxon>
        <taxon>Eubacteriales</taxon>
        <taxon>Clostridiaceae</taxon>
        <taxon>Clostridium</taxon>
    </lineage>
</organism>
<keyword evidence="4" id="KW-0472">Membrane</keyword>
<dbReference type="CDD" id="cd07779">
    <property type="entry name" value="ASKHA_NBD_FGGY_YgcE-like"/>
    <property type="match status" value="1"/>
</dbReference>
<name>A0A401UIA6_9CLOT</name>
<evidence type="ECO:0000256" key="4">
    <source>
        <dbReference type="SAM" id="Phobius"/>
    </source>
</evidence>
<feature type="domain" description="Carbohydrate kinase FGGY C-terminal" evidence="6">
    <location>
        <begin position="263"/>
        <end position="456"/>
    </location>
</feature>
<reference evidence="7 8" key="1">
    <citation type="submission" date="2018-11" db="EMBL/GenBank/DDBJ databases">
        <title>Genome sequencing and assembly of Clostridium tagluense strain A121.</title>
        <authorList>
            <person name="Murakami T."/>
            <person name="Segawa T."/>
            <person name="Shcherbakova V.A."/>
            <person name="Mori H."/>
            <person name="Yoshimura Y."/>
        </authorList>
    </citation>
    <scope>NUCLEOTIDE SEQUENCE [LARGE SCALE GENOMIC DNA]</scope>
    <source>
        <strain evidence="7 8">A121</strain>
    </source>
</reference>
<feature type="transmembrane region" description="Helical" evidence="4">
    <location>
        <begin position="444"/>
        <end position="463"/>
    </location>
</feature>
<keyword evidence="4" id="KW-0812">Transmembrane</keyword>
<comment type="caution">
    <text evidence="7">The sequence shown here is derived from an EMBL/GenBank/DDBJ whole genome shotgun (WGS) entry which is preliminary data.</text>
</comment>
<dbReference type="AlphaFoldDB" id="A0A401UIA6"/>
<dbReference type="InterPro" id="IPR018484">
    <property type="entry name" value="FGGY_N"/>
</dbReference>
<evidence type="ECO:0000313" key="8">
    <source>
        <dbReference type="Proteomes" id="UP000287872"/>
    </source>
</evidence>
<dbReference type="EMBL" id="BHYK01000004">
    <property type="protein sequence ID" value="GCD09256.1"/>
    <property type="molecule type" value="Genomic_DNA"/>
</dbReference>
<dbReference type="InterPro" id="IPR000577">
    <property type="entry name" value="Carb_kinase_FGGY"/>
</dbReference>
<dbReference type="PANTHER" id="PTHR43095">
    <property type="entry name" value="SUGAR KINASE"/>
    <property type="match status" value="1"/>
</dbReference>
<dbReference type="SUPFAM" id="SSF53067">
    <property type="entry name" value="Actin-like ATPase domain"/>
    <property type="match status" value="2"/>
</dbReference>
<evidence type="ECO:0000256" key="1">
    <source>
        <dbReference type="ARBA" id="ARBA00009156"/>
    </source>
</evidence>
<accession>A0A401UIA6</accession>
<dbReference type="InterPro" id="IPR018485">
    <property type="entry name" value="FGGY_C"/>
</dbReference>
<gene>
    <name evidence="7" type="ORF">Ctaglu_08790</name>
</gene>
<sequence>MSDKYVLTIDCGTQSIRALIFDKNGTLLCKKKREFEPYFSNYPGFAEQNPEVYWDNLCIVCKELKEDCKEIWQKVEGVVVTTLRDTCINLDKENNVLRPAILWLDQRIADNVAEFSNIENLAFRAIGMKQAIDISQKKGKAYWIKQHQPEIWEKTDKYILISAYFHFKLTGKIVDSIANQIAHIPFDYKNKCWPKSNTSYRWTLFGIEREKLPLLVNPGEIIGQITKEASELTGIRQGTILIAGASDKGCETLGNGCLDTGSASISFGTTATVQTTSKKYFEPIKFMPAYPSAVQGHYNPEVEIFRGYWMISWFKSEFSMREMKEALGKGISPESLLNERLDEIPPGAHGLILQPYWGPGLKMPDAKGAIIGFGDVHTRAHIYRAIIEGINYALLEGIEKIEKKSGEKIVEIAVCGGGSQSDTICQITADMLNRKIYKGQTYEISGLGASIIGYVALGVYSSYEEAIKHMFKRTKEFTPNVSNAEIYRKLYKKIYTKIYPSLKNLYKDIKEITGYPKH</sequence>
<dbReference type="RefSeq" id="WP_124998496.1">
    <property type="nucleotide sequence ID" value="NZ_BHYK01000004.1"/>
</dbReference>
<keyword evidence="4" id="KW-1133">Transmembrane helix</keyword>